<reference evidence="6 7" key="1">
    <citation type="journal article" date="2016" name="Nat. Commun.">
        <title>Ectomycorrhizal ecology is imprinted in the genome of the dominant symbiotic fungus Cenococcum geophilum.</title>
        <authorList>
            <consortium name="DOE Joint Genome Institute"/>
            <person name="Peter M."/>
            <person name="Kohler A."/>
            <person name="Ohm R.A."/>
            <person name="Kuo A."/>
            <person name="Krutzmann J."/>
            <person name="Morin E."/>
            <person name="Arend M."/>
            <person name="Barry K.W."/>
            <person name="Binder M."/>
            <person name="Choi C."/>
            <person name="Clum A."/>
            <person name="Copeland A."/>
            <person name="Grisel N."/>
            <person name="Haridas S."/>
            <person name="Kipfer T."/>
            <person name="LaButti K."/>
            <person name="Lindquist E."/>
            <person name="Lipzen A."/>
            <person name="Maire R."/>
            <person name="Meier B."/>
            <person name="Mihaltcheva S."/>
            <person name="Molinier V."/>
            <person name="Murat C."/>
            <person name="Poggeler S."/>
            <person name="Quandt C.A."/>
            <person name="Sperisen C."/>
            <person name="Tritt A."/>
            <person name="Tisserant E."/>
            <person name="Crous P.W."/>
            <person name="Henrissat B."/>
            <person name="Nehls U."/>
            <person name="Egli S."/>
            <person name="Spatafora J.W."/>
            <person name="Grigoriev I.V."/>
            <person name="Martin F.M."/>
        </authorList>
    </citation>
    <scope>NUCLEOTIDE SEQUENCE [LARGE SCALE GENOMIC DNA]</scope>
    <source>
        <strain evidence="6 7">CBS 207.34</strain>
    </source>
</reference>
<dbReference type="GO" id="GO:0046872">
    <property type="term" value="F:metal ion binding"/>
    <property type="evidence" value="ECO:0007669"/>
    <property type="project" value="UniProtKB-KW"/>
</dbReference>
<comment type="similarity">
    <text evidence="1">Belongs to the alkB family.</text>
</comment>
<evidence type="ECO:0000313" key="6">
    <source>
        <dbReference type="EMBL" id="OCL01944.1"/>
    </source>
</evidence>
<evidence type="ECO:0000256" key="5">
    <source>
        <dbReference type="ARBA" id="ARBA00023004"/>
    </source>
</evidence>
<dbReference type="SUPFAM" id="SSF51197">
    <property type="entry name" value="Clavaminate synthase-like"/>
    <property type="match status" value="1"/>
</dbReference>
<keyword evidence="4" id="KW-0560">Oxidoreductase</keyword>
<protein>
    <submittedName>
        <fullName evidence="6">Uncharacterized protein</fullName>
    </submittedName>
</protein>
<dbReference type="InterPro" id="IPR032862">
    <property type="entry name" value="ALKBH6"/>
</dbReference>
<gene>
    <name evidence="6" type="ORF">AOQ84DRAFT_305679</name>
</gene>
<accession>A0A8E2ENJ8</accession>
<name>A0A8E2ENJ8_9PEZI</name>
<sequence>RILQEPRSLLLTTGPAYHTLLHGIAPIEVDTDLRRGTVANWDLLGDAAVFEEAGGVNRRVTRVSLTYRDVLKVSSVAGRVLGGLTRG</sequence>
<dbReference type="Gene3D" id="2.60.120.1520">
    <property type="match status" value="1"/>
</dbReference>
<keyword evidence="2" id="KW-0479">Metal-binding</keyword>
<dbReference type="GO" id="GO:0051213">
    <property type="term" value="F:dioxygenase activity"/>
    <property type="evidence" value="ECO:0007669"/>
    <property type="project" value="UniProtKB-KW"/>
</dbReference>
<evidence type="ECO:0000256" key="2">
    <source>
        <dbReference type="ARBA" id="ARBA00022723"/>
    </source>
</evidence>
<evidence type="ECO:0000256" key="4">
    <source>
        <dbReference type="ARBA" id="ARBA00023002"/>
    </source>
</evidence>
<organism evidence="6 7">
    <name type="scientific">Glonium stellatum</name>
    <dbReference type="NCBI Taxonomy" id="574774"/>
    <lineage>
        <taxon>Eukaryota</taxon>
        <taxon>Fungi</taxon>
        <taxon>Dikarya</taxon>
        <taxon>Ascomycota</taxon>
        <taxon>Pezizomycotina</taxon>
        <taxon>Dothideomycetes</taxon>
        <taxon>Pleosporomycetidae</taxon>
        <taxon>Gloniales</taxon>
        <taxon>Gloniaceae</taxon>
        <taxon>Glonium</taxon>
    </lineage>
</organism>
<dbReference type="PANTHER" id="PTHR46030">
    <property type="entry name" value="ALPHA-KETOGLUTARATE-DEPENDENT DIOXYGENASE ALKB HOMOLOG 6"/>
    <property type="match status" value="1"/>
</dbReference>
<evidence type="ECO:0000256" key="1">
    <source>
        <dbReference type="ARBA" id="ARBA00007879"/>
    </source>
</evidence>
<keyword evidence="5" id="KW-0408">Iron</keyword>
<dbReference type="EMBL" id="KV751033">
    <property type="protein sequence ID" value="OCL01944.1"/>
    <property type="molecule type" value="Genomic_DNA"/>
</dbReference>
<dbReference type="Proteomes" id="UP000250140">
    <property type="component" value="Unassembled WGS sequence"/>
</dbReference>
<evidence type="ECO:0000256" key="3">
    <source>
        <dbReference type="ARBA" id="ARBA00022964"/>
    </source>
</evidence>
<dbReference type="AlphaFoldDB" id="A0A8E2ENJ8"/>
<proteinExistence type="inferred from homology"/>
<keyword evidence="3" id="KW-0223">Dioxygenase</keyword>
<dbReference type="GO" id="GO:0005634">
    <property type="term" value="C:nucleus"/>
    <property type="evidence" value="ECO:0007669"/>
    <property type="project" value="TreeGrafter"/>
</dbReference>
<dbReference type="PANTHER" id="PTHR46030:SF1">
    <property type="entry name" value="ALPHA-KETOGLUTARATE-DEPENDENT DIOXYGENASE ALKB HOMOLOG 6"/>
    <property type="match status" value="1"/>
</dbReference>
<dbReference type="OrthoDB" id="412814at2759"/>
<evidence type="ECO:0000313" key="7">
    <source>
        <dbReference type="Proteomes" id="UP000250140"/>
    </source>
</evidence>
<feature type="non-terminal residue" evidence="6">
    <location>
        <position position="1"/>
    </location>
</feature>
<keyword evidence="7" id="KW-1185">Reference proteome</keyword>